<organism evidence="4 5">
    <name type="scientific">Stella humosa</name>
    <dbReference type="NCBI Taxonomy" id="94"/>
    <lineage>
        <taxon>Bacteria</taxon>
        <taxon>Pseudomonadati</taxon>
        <taxon>Pseudomonadota</taxon>
        <taxon>Alphaproteobacteria</taxon>
        <taxon>Rhodospirillales</taxon>
        <taxon>Stellaceae</taxon>
        <taxon>Stella</taxon>
    </lineage>
</organism>
<keyword evidence="5" id="KW-1185">Reference proteome</keyword>
<dbReference type="RefSeq" id="WP_123689230.1">
    <property type="nucleotide sequence ID" value="NZ_AP019700.1"/>
</dbReference>
<comment type="caution">
    <text evidence="4">The sequence shown here is derived from an EMBL/GenBank/DDBJ whole genome shotgun (WGS) entry which is preliminary data.</text>
</comment>
<name>A0A3N1M853_9PROT</name>
<feature type="compositionally biased region" description="Low complexity" evidence="1">
    <location>
        <begin position="131"/>
        <end position="146"/>
    </location>
</feature>
<feature type="compositionally biased region" description="Pro residues" evidence="1">
    <location>
        <begin position="147"/>
        <end position="169"/>
    </location>
</feature>
<feature type="compositionally biased region" description="Pro residues" evidence="1">
    <location>
        <begin position="204"/>
        <end position="223"/>
    </location>
</feature>
<dbReference type="SUPFAM" id="SSF110997">
    <property type="entry name" value="Sporulation related repeat"/>
    <property type="match status" value="1"/>
</dbReference>
<dbReference type="AlphaFoldDB" id="A0A3N1M853"/>
<dbReference type="Proteomes" id="UP000278222">
    <property type="component" value="Unassembled WGS sequence"/>
</dbReference>
<accession>A0A3N1M853</accession>
<evidence type="ECO:0000259" key="3">
    <source>
        <dbReference type="PROSITE" id="PS51724"/>
    </source>
</evidence>
<dbReference type="Pfam" id="PF05036">
    <property type="entry name" value="SPOR"/>
    <property type="match status" value="1"/>
</dbReference>
<reference evidence="4 5" key="1">
    <citation type="submission" date="2018-11" db="EMBL/GenBank/DDBJ databases">
        <title>Genomic Encyclopedia of Type Strains, Phase IV (KMG-IV): sequencing the most valuable type-strain genomes for metagenomic binning, comparative biology and taxonomic classification.</title>
        <authorList>
            <person name="Goeker M."/>
        </authorList>
    </citation>
    <scope>NUCLEOTIDE SEQUENCE [LARGE SCALE GENOMIC DNA]</scope>
    <source>
        <strain evidence="4 5">DSM 5900</strain>
    </source>
</reference>
<sequence>MTIELNHDAADRALGRDYGSDDRRARPWLIGVVALAVIGTFCGIVWYAYTQGLSQGTRGGVPLLRADPSPMRERPAEPGGMKVPHQDKLIYDQVARAPTSAPTIERMLPPPETPIARPVAPPAALAPPPAASVTPVTPAPSMQAPAAPAPTVQPAPVRPPPSLAAPTSPPSMAMPAAPAPPQATLRPSVPVTPIAPVVPPAPPVAAAPAPAPPPVAAAPPASAPAPVAGGSYRIQLAAVRSQEAAQQEWEKMKTAHAPVLGKLSSQIVRVDLGESRGVFYRIQAGPFGDPDAARRTCTALKDRNVSCLVVRP</sequence>
<evidence type="ECO:0000256" key="2">
    <source>
        <dbReference type="SAM" id="Phobius"/>
    </source>
</evidence>
<protein>
    <submittedName>
        <fullName evidence="4">Sporulation related protein</fullName>
    </submittedName>
</protein>
<feature type="compositionally biased region" description="Low complexity" evidence="1">
    <location>
        <begin position="170"/>
        <end position="187"/>
    </location>
</feature>
<keyword evidence="2" id="KW-0812">Transmembrane</keyword>
<evidence type="ECO:0000313" key="5">
    <source>
        <dbReference type="Proteomes" id="UP000278222"/>
    </source>
</evidence>
<feature type="region of interest" description="Disordered" evidence="1">
    <location>
        <begin position="204"/>
        <end position="224"/>
    </location>
</feature>
<proteinExistence type="predicted"/>
<feature type="domain" description="SPOR" evidence="3">
    <location>
        <begin position="226"/>
        <end position="312"/>
    </location>
</feature>
<evidence type="ECO:0000313" key="4">
    <source>
        <dbReference type="EMBL" id="ROP99887.1"/>
    </source>
</evidence>
<gene>
    <name evidence="4" type="ORF">EDC65_1678</name>
</gene>
<dbReference type="InterPro" id="IPR036680">
    <property type="entry name" value="SPOR-like_sf"/>
</dbReference>
<dbReference type="InterPro" id="IPR007730">
    <property type="entry name" value="SPOR-like_dom"/>
</dbReference>
<dbReference type="EMBL" id="RJKX01000013">
    <property type="protein sequence ID" value="ROP99887.1"/>
    <property type="molecule type" value="Genomic_DNA"/>
</dbReference>
<evidence type="ECO:0000256" key="1">
    <source>
        <dbReference type="SAM" id="MobiDB-lite"/>
    </source>
</evidence>
<dbReference type="PROSITE" id="PS51724">
    <property type="entry name" value="SPOR"/>
    <property type="match status" value="1"/>
</dbReference>
<feature type="compositionally biased region" description="Pro residues" evidence="1">
    <location>
        <begin position="117"/>
        <end position="130"/>
    </location>
</feature>
<dbReference type="Gene3D" id="3.30.70.1070">
    <property type="entry name" value="Sporulation related repeat"/>
    <property type="match status" value="1"/>
</dbReference>
<dbReference type="OrthoDB" id="7338235at2"/>
<feature type="region of interest" description="Disordered" evidence="1">
    <location>
        <begin position="117"/>
        <end position="187"/>
    </location>
</feature>
<feature type="transmembrane region" description="Helical" evidence="2">
    <location>
        <begin position="28"/>
        <end position="49"/>
    </location>
</feature>
<keyword evidence="2" id="KW-0472">Membrane</keyword>
<keyword evidence="2" id="KW-1133">Transmembrane helix</keyword>
<dbReference type="GO" id="GO:0042834">
    <property type="term" value="F:peptidoglycan binding"/>
    <property type="evidence" value="ECO:0007669"/>
    <property type="project" value="InterPro"/>
</dbReference>